<feature type="compositionally biased region" description="Polar residues" evidence="3">
    <location>
        <begin position="791"/>
        <end position="802"/>
    </location>
</feature>
<feature type="region of interest" description="Disordered" evidence="3">
    <location>
        <begin position="13"/>
        <end position="58"/>
    </location>
</feature>
<feature type="compositionally biased region" description="Pro residues" evidence="3">
    <location>
        <begin position="1031"/>
        <end position="1040"/>
    </location>
</feature>
<feature type="compositionally biased region" description="Polar residues" evidence="3">
    <location>
        <begin position="719"/>
        <end position="728"/>
    </location>
</feature>
<dbReference type="GO" id="GO:0005634">
    <property type="term" value="C:nucleus"/>
    <property type="evidence" value="ECO:0007669"/>
    <property type="project" value="TreeGrafter"/>
</dbReference>
<organism evidence="5 6">
    <name type="scientific">Ephemerocybe angulata</name>
    <dbReference type="NCBI Taxonomy" id="980116"/>
    <lineage>
        <taxon>Eukaryota</taxon>
        <taxon>Fungi</taxon>
        <taxon>Dikarya</taxon>
        <taxon>Basidiomycota</taxon>
        <taxon>Agaricomycotina</taxon>
        <taxon>Agaricomycetes</taxon>
        <taxon>Agaricomycetidae</taxon>
        <taxon>Agaricales</taxon>
        <taxon>Agaricineae</taxon>
        <taxon>Psathyrellaceae</taxon>
        <taxon>Ephemerocybe</taxon>
    </lineage>
</organism>
<feature type="compositionally biased region" description="Low complexity" evidence="3">
    <location>
        <begin position="39"/>
        <end position="56"/>
    </location>
</feature>
<dbReference type="SUPFAM" id="SSF54928">
    <property type="entry name" value="RNA-binding domain, RBD"/>
    <property type="match status" value="2"/>
</dbReference>
<accession>A0A8H5FB40</accession>
<feature type="compositionally biased region" description="Low complexity" evidence="3">
    <location>
        <begin position="457"/>
        <end position="491"/>
    </location>
</feature>
<comment type="caution">
    <text evidence="5">The sequence shown here is derived from an EMBL/GenBank/DDBJ whole genome shotgun (WGS) entry which is preliminary data.</text>
</comment>
<dbReference type="InterPro" id="IPR000504">
    <property type="entry name" value="RRM_dom"/>
</dbReference>
<evidence type="ECO:0000256" key="3">
    <source>
        <dbReference type="SAM" id="MobiDB-lite"/>
    </source>
</evidence>
<feature type="compositionally biased region" description="Polar residues" evidence="3">
    <location>
        <begin position="633"/>
        <end position="652"/>
    </location>
</feature>
<feature type="compositionally biased region" description="Polar residues" evidence="3">
    <location>
        <begin position="1357"/>
        <end position="1384"/>
    </location>
</feature>
<feature type="compositionally biased region" description="Low complexity" evidence="3">
    <location>
        <begin position="1008"/>
        <end position="1020"/>
    </location>
</feature>
<keyword evidence="1 2" id="KW-0694">RNA-binding</keyword>
<dbReference type="GO" id="GO:1990904">
    <property type="term" value="C:ribonucleoprotein complex"/>
    <property type="evidence" value="ECO:0007669"/>
    <property type="project" value="TreeGrafter"/>
</dbReference>
<feature type="compositionally biased region" description="Low complexity" evidence="3">
    <location>
        <begin position="738"/>
        <end position="753"/>
    </location>
</feature>
<keyword evidence="6" id="KW-1185">Reference proteome</keyword>
<dbReference type="EMBL" id="JAACJK010000116">
    <property type="protein sequence ID" value="KAF5330132.1"/>
    <property type="molecule type" value="Genomic_DNA"/>
</dbReference>
<dbReference type="InterPro" id="IPR035979">
    <property type="entry name" value="RBD_domain_sf"/>
</dbReference>
<feature type="domain" description="RRM" evidence="4">
    <location>
        <begin position="318"/>
        <end position="398"/>
    </location>
</feature>
<feature type="region of interest" description="Disordered" evidence="3">
    <location>
        <begin position="89"/>
        <end position="121"/>
    </location>
</feature>
<sequence length="1441" mass="153610">MSIVFLSAPSHAPSAAFMSDPYAPQIPTSTSRPSPPSAPASSSSDSSSTATLPSASGTHHLATTIDPQVKQFTPSNDAIEAAIQAAISSSTASASRSSPSFNGSGNRSATSDGRTVPPRDTRTQLFIGNLPYRVRWQDLKDLFRRAGTVLRADVSLGADNRSRGYGTVLLATAEDAGRAIDMFNGYEWQSRLLEVRVDRIGGPTTQPGEPGMSSMSGAVMGGVTMMSSGLYAGQQQQSTQGIPSSSSPFTSQGQNPPYPSHQQQHIFSPQPQVVSMNQFHSQLQIPGQSQFELFQQQQFQPQLQQSNSSSQILESGLRDYFVGNLPYHVQWQDLKDLFRRTPGGVTVLRADVALGPDGRSKGFGTVTLRTEEEAERAKRWFSGYEFNGRQLKVHHDRVPLTSSAPVSLMHSPLSAIASPAGMAHSSSPSMLSQQMALLNLTEALQGDHHALRRHPQSQRSASPSTTSSSSSSHRQQYMSQSSRLRAESLLPQSPPSGSPSIRTSDTVRSLSSPLLRQVQAYQQDQVHHHPYQHQPSPLLQPTTTVPRHTRSHSGSISSASEFLMESLGGPSSLTSPSSLSVSPVLPTSPSVTRANRPTHIALPTPSFHFDFDPSMASLDSDDYPGNHGGLGARNQSQSGNDSSPELSAMQQKTPLQMHFKQYLQRDKAEREQGGHEDYPAADFEHKQQLYQLLHGSRQKAMGAGSNASSSSRQPHPSSYEQYSTTSPHISLESRSILPPTSSNVASAASSPPSFVEGYERPFGIGQVAGSSSLRGSVSSGPSSAAASSMSLPQITTRVASSKTVRREGSPNQADVRPQSTVSTTGSTTSASESGLSTSLSGSSGTGSSAPAGVQGAELGNGSGTLSASRERSPGKLRMLVGEKEREKSQHPRHPGSITMPPPSQVVYPARGAAYSTATSDVLARSHSPSSGSYDAQALFKQHYPFVTGEDHRLGDVAEVDYSGVPTVQARPVHSTSTDADPGSSKKGRKDSIRNHEAQQWSEEQAFRQQQYQQTSSHQQYGNPISQHTPNGLPPMTPSMPPFTFVGAHGQVPFQSPGMYPLGAGFQQRRQRPINDTRVRQQRVAPGTLSLPPQQLAFVPGVPGHQQSPILSPASTIGPPTAGMPPHLPYLHPLGSPGSPYALGPHHPLLQVQQQYHALSAHTPMHYQPGIYAHMPHPLSNSFAGVGQQGLGAMTPGVPWVRPGDGQLYNSAAVGAPVGSMGGEEGRGRSQSESQRAEEKSEGEDASAGGGEGEGGDVEAKTQRQQHFAPGYWVYGHPEMVEPKGYFDQLYMGSTAYRYGVEERSAGPDERAESQSAVEREILKDWGSEGVNEGGPSPRGQGDAEDHVRPPLGKGHSSEGTTNSSTIERQSNQSTTYGSPETVPTSDEESYVSPPAPDATVAALKPVTALTPTPPGLQHSSTDPGNPGRREPRAVRSATGES</sequence>
<feature type="compositionally biased region" description="Polar residues" evidence="3">
    <location>
        <begin position="533"/>
        <end position="560"/>
    </location>
</feature>
<feature type="region of interest" description="Disordered" evidence="3">
    <location>
        <begin position="618"/>
        <end position="652"/>
    </location>
</feature>
<dbReference type="InterPro" id="IPR050374">
    <property type="entry name" value="RRT5_SRSF_SR"/>
</dbReference>
<dbReference type="PROSITE" id="PS50102">
    <property type="entry name" value="RRM"/>
    <property type="match status" value="2"/>
</dbReference>
<feature type="compositionally biased region" description="Low complexity" evidence="3">
    <location>
        <begin position="89"/>
        <end position="100"/>
    </location>
</feature>
<dbReference type="PANTHER" id="PTHR23003:SF64">
    <property type="entry name" value="RRM DOMAIN-CONTAINING PROTEIN"/>
    <property type="match status" value="1"/>
</dbReference>
<feature type="region of interest" description="Disordered" evidence="3">
    <location>
        <begin position="1303"/>
        <end position="1441"/>
    </location>
</feature>
<dbReference type="Gene3D" id="3.30.70.330">
    <property type="match status" value="2"/>
</dbReference>
<evidence type="ECO:0000313" key="5">
    <source>
        <dbReference type="EMBL" id="KAF5330132.1"/>
    </source>
</evidence>
<dbReference type="SMART" id="SM00360">
    <property type="entry name" value="RRM"/>
    <property type="match status" value="2"/>
</dbReference>
<feature type="region of interest" description="Disordered" evidence="3">
    <location>
        <begin position="770"/>
        <end position="902"/>
    </location>
</feature>
<dbReference type="OrthoDB" id="3065783at2759"/>
<reference evidence="5 6" key="1">
    <citation type="journal article" date="2020" name="ISME J.">
        <title>Uncovering the hidden diversity of litter-decomposition mechanisms in mushroom-forming fungi.</title>
        <authorList>
            <person name="Floudas D."/>
            <person name="Bentzer J."/>
            <person name="Ahren D."/>
            <person name="Johansson T."/>
            <person name="Persson P."/>
            <person name="Tunlid A."/>
        </authorList>
    </citation>
    <scope>NUCLEOTIDE SEQUENCE [LARGE SCALE GENOMIC DNA]</scope>
    <source>
        <strain evidence="5 6">CBS 175.51</strain>
    </source>
</reference>
<feature type="compositionally biased region" description="Low complexity" evidence="3">
    <location>
        <begin position="702"/>
        <end position="718"/>
    </location>
</feature>
<protein>
    <recommendedName>
        <fullName evidence="4">RRM domain-containing protein</fullName>
    </recommendedName>
</protein>
<dbReference type="Proteomes" id="UP000541558">
    <property type="component" value="Unassembled WGS sequence"/>
</dbReference>
<feature type="compositionally biased region" description="Polar residues" evidence="3">
    <location>
        <begin position="501"/>
        <end position="510"/>
    </location>
</feature>
<dbReference type="PANTHER" id="PTHR23003">
    <property type="entry name" value="RNA RECOGNITION MOTIF RRM DOMAIN CONTAINING PROTEIN"/>
    <property type="match status" value="1"/>
</dbReference>
<feature type="compositionally biased region" description="Polar residues" evidence="3">
    <location>
        <begin position="101"/>
        <end position="113"/>
    </location>
</feature>
<evidence type="ECO:0000259" key="4">
    <source>
        <dbReference type="PROSITE" id="PS50102"/>
    </source>
</evidence>
<proteinExistence type="predicted"/>
<dbReference type="GO" id="GO:0003729">
    <property type="term" value="F:mRNA binding"/>
    <property type="evidence" value="ECO:0007669"/>
    <property type="project" value="TreeGrafter"/>
</dbReference>
<feature type="region of interest" description="Disordered" evidence="3">
    <location>
        <begin position="232"/>
        <end position="265"/>
    </location>
</feature>
<feature type="compositionally biased region" description="Polar residues" evidence="3">
    <location>
        <begin position="233"/>
        <end position="265"/>
    </location>
</feature>
<evidence type="ECO:0000313" key="6">
    <source>
        <dbReference type="Proteomes" id="UP000541558"/>
    </source>
</evidence>
<feature type="compositionally biased region" description="Basic and acidic residues" evidence="3">
    <location>
        <begin position="880"/>
        <end position="889"/>
    </location>
</feature>
<evidence type="ECO:0000256" key="2">
    <source>
        <dbReference type="PROSITE-ProRule" id="PRU00176"/>
    </source>
</evidence>
<dbReference type="InterPro" id="IPR012677">
    <property type="entry name" value="Nucleotide-bd_a/b_plait_sf"/>
</dbReference>
<feature type="compositionally biased region" description="Low complexity" evidence="3">
    <location>
        <begin position="570"/>
        <end position="592"/>
    </location>
</feature>
<feature type="region of interest" description="Disordered" evidence="3">
    <location>
        <begin position="527"/>
        <end position="598"/>
    </location>
</feature>
<name>A0A8H5FB40_9AGAR</name>
<dbReference type="Pfam" id="PF00076">
    <property type="entry name" value="RRM_1"/>
    <property type="match status" value="2"/>
</dbReference>
<feature type="compositionally biased region" description="Basic and acidic residues" evidence="3">
    <location>
        <begin position="1223"/>
        <end position="1239"/>
    </location>
</feature>
<feature type="compositionally biased region" description="Basic and acidic residues" evidence="3">
    <location>
        <begin position="1303"/>
        <end position="1326"/>
    </location>
</feature>
<feature type="region of interest" description="Disordered" evidence="3">
    <location>
        <begin position="965"/>
        <end position="1047"/>
    </location>
</feature>
<feature type="domain" description="RRM" evidence="4">
    <location>
        <begin position="123"/>
        <end position="200"/>
    </location>
</feature>
<evidence type="ECO:0000256" key="1">
    <source>
        <dbReference type="ARBA" id="ARBA00022884"/>
    </source>
</evidence>
<dbReference type="GO" id="GO:0005737">
    <property type="term" value="C:cytoplasm"/>
    <property type="evidence" value="ECO:0007669"/>
    <property type="project" value="TreeGrafter"/>
</dbReference>
<feature type="region of interest" description="Disordered" evidence="3">
    <location>
        <begin position="695"/>
        <end position="753"/>
    </location>
</feature>
<gene>
    <name evidence="5" type="ORF">D9611_010548</name>
</gene>
<feature type="region of interest" description="Disordered" evidence="3">
    <location>
        <begin position="1210"/>
        <end position="1262"/>
    </location>
</feature>
<feature type="compositionally biased region" description="Low complexity" evidence="3">
    <location>
        <begin position="819"/>
        <end position="848"/>
    </location>
</feature>
<feature type="compositionally biased region" description="Low complexity" evidence="3">
    <location>
        <begin position="770"/>
        <end position="790"/>
    </location>
</feature>
<feature type="region of interest" description="Disordered" evidence="3">
    <location>
        <begin position="448"/>
        <end position="510"/>
    </location>
</feature>
<dbReference type="FunFam" id="3.30.70.330:FF:000145">
    <property type="entry name" value="Putative RNP domain-containing protein"/>
    <property type="match status" value="1"/>
</dbReference>